<evidence type="ECO:0000313" key="1">
    <source>
        <dbReference type="EMBL" id="CAB4037772.1"/>
    </source>
</evidence>
<feature type="non-terminal residue" evidence="1">
    <location>
        <position position="1"/>
    </location>
</feature>
<organism evidence="1 2">
    <name type="scientific">Paramuricea clavata</name>
    <name type="common">Red gorgonian</name>
    <name type="synonym">Violescent sea-whip</name>
    <dbReference type="NCBI Taxonomy" id="317549"/>
    <lineage>
        <taxon>Eukaryota</taxon>
        <taxon>Metazoa</taxon>
        <taxon>Cnidaria</taxon>
        <taxon>Anthozoa</taxon>
        <taxon>Octocorallia</taxon>
        <taxon>Malacalcyonacea</taxon>
        <taxon>Plexauridae</taxon>
        <taxon>Paramuricea</taxon>
    </lineage>
</organism>
<keyword evidence="2" id="KW-1185">Reference proteome</keyword>
<dbReference type="OrthoDB" id="6022527at2759"/>
<accession>A0A6S7LKE6</accession>
<sequence length="119" mass="14062">RTHKTKVESIFRRNVKPSMKSCFGRWLASTDWSFLETLSNCTEKLAAFQCLLNFAIETFFPLRKNKQHPTDRPWITPELKSLIQQRQQAMSKDPPVYKKLRNKVNRLNNSLRSSFFANK</sequence>
<protein>
    <submittedName>
        <fullName evidence="1">Uncharacterized protein</fullName>
    </submittedName>
</protein>
<gene>
    <name evidence="1" type="ORF">PACLA_8A059994</name>
</gene>
<evidence type="ECO:0000313" key="2">
    <source>
        <dbReference type="Proteomes" id="UP001152795"/>
    </source>
</evidence>
<dbReference type="PANTHER" id="PTHR47510:SF3">
    <property type="entry name" value="ENDO_EXONUCLEASE_PHOSPHATASE DOMAIN-CONTAINING PROTEIN"/>
    <property type="match status" value="1"/>
</dbReference>
<dbReference type="Proteomes" id="UP001152795">
    <property type="component" value="Unassembled WGS sequence"/>
</dbReference>
<feature type="non-terminal residue" evidence="1">
    <location>
        <position position="119"/>
    </location>
</feature>
<dbReference type="PANTHER" id="PTHR47510">
    <property type="entry name" value="REVERSE TRANSCRIPTASE DOMAIN-CONTAINING PROTEIN"/>
    <property type="match status" value="1"/>
</dbReference>
<name>A0A6S7LKE6_PARCT</name>
<dbReference type="EMBL" id="CACRXK020023448">
    <property type="protein sequence ID" value="CAB4037772.1"/>
    <property type="molecule type" value="Genomic_DNA"/>
</dbReference>
<comment type="caution">
    <text evidence="1">The sequence shown here is derived from an EMBL/GenBank/DDBJ whole genome shotgun (WGS) entry which is preliminary data.</text>
</comment>
<reference evidence="1" key="1">
    <citation type="submission" date="2020-04" db="EMBL/GenBank/DDBJ databases">
        <authorList>
            <person name="Alioto T."/>
            <person name="Alioto T."/>
            <person name="Gomez Garrido J."/>
        </authorList>
    </citation>
    <scope>NUCLEOTIDE SEQUENCE</scope>
    <source>
        <strain evidence="1">A484AB</strain>
    </source>
</reference>
<dbReference type="AlphaFoldDB" id="A0A6S7LKE6"/>
<proteinExistence type="predicted"/>